<comment type="subcellular location">
    <subcellularLocation>
        <location evidence="1">Membrane</location>
        <topology evidence="1">Multi-pass membrane protein</topology>
    </subcellularLocation>
</comment>
<dbReference type="GO" id="GO:0016020">
    <property type="term" value="C:membrane"/>
    <property type="evidence" value="ECO:0007669"/>
    <property type="project" value="UniProtKB-SubCell"/>
</dbReference>
<comment type="caution">
    <text evidence="8">The sequence shown here is derived from an EMBL/GenBank/DDBJ whole genome shotgun (WGS) entry which is preliminary data.</text>
</comment>
<evidence type="ECO:0000256" key="3">
    <source>
        <dbReference type="ARBA" id="ARBA00022989"/>
    </source>
</evidence>
<reference evidence="8 9" key="1">
    <citation type="journal article" date="2021" name="BMC Biol.">
        <title>Horizontally acquired antibacterial genes associated with adaptive radiation of ladybird beetles.</title>
        <authorList>
            <person name="Li H.S."/>
            <person name="Tang X.F."/>
            <person name="Huang Y.H."/>
            <person name="Xu Z.Y."/>
            <person name="Chen M.L."/>
            <person name="Du X.Y."/>
            <person name="Qiu B.Y."/>
            <person name="Chen P.T."/>
            <person name="Zhang W."/>
            <person name="Slipinski A."/>
            <person name="Escalona H.E."/>
            <person name="Waterhouse R.M."/>
            <person name="Zwick A."/>
            <person name="Pang H."/>
        </authorList>
    </citation>
    <scope>NUCLEOTIDE SEQUENCE [LARGE SCALE GENOMIC DNA]</scope>
    <source>
        <strain evidence="8">SYSU2018</strain>
    </source>
</reference>
<evidence type="ECO:0000256" key="6">
    <source>
        <dbReference type="SAM" id="SignalP"/>
    </source>
</evidence>
<accession>A0ABD2MQI7</accession>
<feature type="transmembrane region" description="Helical" evidence="5">
    <location>
        <begin position="423"/>
        <end position="443"/>
    </location>
</feature>
<feature type="transmembrane region" description="Helical" evidence="5">
    <location>
        <begin position="514"/>
        <end position="533"/>
    </location>
</feature>
<feature type="chain" id="PRO_5044867148" description="G-protein coupled receptors family 3 profile domain-containing protein" evidence="6">
    <location>
        <begin position="18"/>
        <end position="630"/>
    </location>
</feature>
<keyword evidence="4 5" id="KW-0472">Membrane</keyword>
<evidence type="ECO:0000256" key="4">
    <source>
        <dbReference type="ARBA" id="ARBA00023136"/>
    </source>
</evidence>
<evidence type="ECO:0000256" key="2">
    <source>
        <dbReference type="ARBA" id="ARBA00022692"/>
    </source>
</evidence>
<organism evidence="8 9">
    <name type="scientific">Cryptolaemus montrouzieri</name>
    <dbReference type="NCBI Taxonomy" id="559131"/>
    <lineage>
        <taxon>Eukaryota</taxon>
        <taxon>Metazoa</taxon>
        <taxon>Ecdysozoa</taxon>
        <taxon>Arthropoda</taxon>
        <taxon>Hexapoda</taxon>
        <taxon>Insecta</taxon>
        <taxon>Pterygota</taxon>
        <taxon>Neoptera</taxon>
        <taxon>Endopterygota</taxon>
        <taxon>Coleoptera</taxon>
        <taxon>Polyphaga</taxon>
        <taxon>Cucujiformia</taxon>
        <taxon>Coccinelloidea</taxon>
        <taxon>Coccinellidae</taxon>
        <taxon>Scymninae</taxon>
        <taxon>Scymnini</taxon>
        <taxon>Cryptolaemus</taxon>
    </lineage>
</organism>
<dbReference type="PROSITE" id="PS50259">
    <property type="entry name" value="G_PROTEIN_RECEP_F3_4"/>
    <property type="match status" value="1"/>
</dbReference>
<dbReference type="Proteomes" id="UP001516400">
    <property type="component" value="Unassembled WGS sequence"/>
</dbReference>
<feature type="domain" description="G-protein coupled receptors family 3 profile" evidence="7">
    <location>
        <begin position="417"/>
        <end position="546"/>
    </location>
</feature>
<protein>
    <recommendedName>
        <fullName evidence="7">G-protein coupled receptors family 3 profile domain-containing protein</fullName>
    </recommendedName>
</protein>
<evidence type="ECO:0000256" key="5">
    <source>
        <dbReference type="SAM" id="Phobius"/>
    </source>
</evidence>
<dbReference type="InterPro" id="IPR017978">
    <property type="entry name" value="GPCR_3_C"/>
</dbReference>
<keyword evidence="6" id="KW-0732">Signal</keyword>
<feature type="signal peptide" evidence="6">
    <location>
        <begin position="1"/>
        <end position="17"/>
    </location>
</feature>
<evidence type="ECO:0000256" key="1">
    <source>
        <dbReference type="ARBA" id="ARBA00004141"/>
    </source>
</evidence>
<keyword evidence="9" id="KW-1185">Reference proteome</keyword>
<proteinExistence type="predicted"/>
<name>A0ABD2MQI7_9CUCU</name>
<evidence type="ECO:0000313" key="9">
    <source>
        <dbReference type="Proteomes" id="UP001516400"/>
    </source>
</evidence>
<sequence length="630" mass="72436">MIFVYFVFFLIFGQSFTASESYQNESDLDIAVILSSCDDSISDFTKTWIDAALWIVDRLNILEVFQKLKLGVQIHKACTDENYFQILFDIHKSSKQKFVIGVVSDRPVSLDVKKLADIFDLKLKNVVPDLRFLMKGAVQVLEILNWTQNLTVLSPDKKLVDEFFKYARAKLLCVKKTIFYKYNFTYELDGDESPFIILGRHDQITDFLNYNMLLQDLPLLVVPTDGSIINDIGENAYIILPSHVPLTDTGENVRSIPSQLLFEIAQPILSYTEYLGTFLKVHCNETWHKLFCIKYKKIQFSEQWTHYTNDIILKILKIEPLKNNFVYDIYKVENDSEAFFKMEYDFKQSLRKSFVYNIFDDTLTSLYKLPSTNISNNICLKDAALCEILCENFQAVFLMYSSTALFSIKENSYTDNILCLLKALWTTLSMCGAFSVILSRCILLSTVTKEITYMSHIPGSVQSFLALFILGVQAALSLQVLENCQKVFEVILITICWCFWISCYKVLNDSWKEPLICFAMNSTASILLGVIFLPRTYLMNVSSRRNKIRTNLAHLNGRNNALETYRANARQTYDCVNVAAINAISVARAGIISTDLDEDIYNYPTLPRDEELNFEIQTTSSSYVDKVTRF</sequence>
<feature type="transmembrane region" description="Helical" evidence="5">
    <location>
        <begin position="464"/>
        <end position="481"/>
    </location>
</feature>
<dbReference type="EMBL" id="JABFTP020000021">
    <property type="protein sequence ID" value="KAL3268376.1"/>
    <property type="molecule type" value="Genomic_DNA"/>
</dbReference>
<feature type="transmembrane region" description="Helical" evidence="5">
    <location>
        <begin position="487"/>
        <end position="507"/>
    </location>
</feature>
<dbReference type="AlphaFoldDB" id="A0ABD2MQI7"/>
<keyword evidence="2 5" id="KW-0812">Transmembrane</keyword>
<evidence type="ECO:0000259" key="7">
    <source>
        <dbReference type="PROSITE" id="PS50259"/>
    </source>
</evidence>
<keyword evidence="3 5" id="KW-1133">Transmembrane helix</keyword>
<evidence type="ECO:0000313" key="8">
    <source>
        <dbReference type="EMBL" id="KAL3268376.1"/>
    </source>
</evidence>
<gene>
    <name evidence="8" type="ORF">HHI36_007492</name>
</gene>